<evidence type="ECO:0000256" key="6">
    <source>
        <dbReference type="ARBA" id="ARBA00022989"/>
    </source>
</evidence>
<evidence type="ECO:0000256" key="5">
    <source>
        <dbReference type="ARBA" id="ARBA00022927"/>
    </source>
</evidence>
<evidence type="ECO:0000259" key="12">
    <source>
        <dbReference type="Pfam" id="PF22599"/>
    </source>
</evidence>
<protein>
    <recommendedName>
        <fullName evidence="9">Protein translocase subunit SecD</fullName>
    </recommendedName>
</protein>
<dbReference type="NCBIfam" id="TIGR00916">
    <property type="entry name" value="2A0604s01"/>
    <property type="match status" value="1"/>
</dbReference>
<evidence type="ECO:0000256" key="8">
    <source>
        <dbReference type="ARBA" id="ARBA00023136"/>
    </source>
</evidence>
<name>A0ABZ0HR84_9HYPH</name>
<evidence type="ECO:0000256" key="1">
    <source>
        <dbReference type="ARBA" id="ARBA00004651"/>
    </source>
</evidence>
<sequence>MLRYATWKIVSILAMTAFAILVIAPSLLSPESRDALIAHLPRWIPVRSIVLGLDLQGGSHVLLEVDSPSVTKTLIDNLRDSIRRILREEKVSITGGIGVQPRGVQLRVPDATERAKVMPKLRELASSAAAGLPGGSRVPAFDVTESDSGLIQFTVTEAGINAKIRRAVEQSIEVLRRRVDALGTTEPNIQRQGDDRILVEVPGLQDTSKLKEILGTTAKLEFRLVGETGADSSDVEQLDDSERPGSKLPVEKRVMVQGEDLVDAQPGFDSRTQEPIVNFRFNIRGGQRFGEVTSENVGRPFAIVLDGKVISAPRILGPITGGSGQISGRFTVEQANNLAILLRAGALPAKLTIVEERTVGPGLGQDSIDAGKRAAYVGAGLVAFYMLITYGTFGVFANIALLVHIAFIFAGLILLGATLTLPGIAGIVLTIGMAVDSNVLIYERIREEAHMGRSILSALDAGFNRAFATIVDSNVTMFVAAAILYFLGSGPVRGFAVSLALGILTTIVTAVTMTRMMITLWYRYRRPTRLPI</sequence>
<dbReference type="PANTHER" id="PTHR30081">
    <property type="entry name" value="PROTEIN-EXPORT MEMBRANE PROTEIN SEC"/>
    <property type="match status" value="1"/>
</dbReference>
<evidence type="ECO:0000313" key="14">
    <source>
        <dbReference type="Proteomes" id="UP001626536"/>
    </source>
</evidence>
<feature type="domain" description="Protein translocase subunit SecDF P1" evidence="11">
    <location>
        <begin position="168"/>
        <end position="225"/>
    </location>
</feature>
<evidence type="ECO:0000256" key="2">
    <source>
        <dbReference type="ARBA" id="ARBA00022448"/>
    </source>
</evidence>
<comment type="subunit">
    <text evidence="9">Forms a complex with SecF. Part of the essential Sec protein translocation apparatus which comprises SecA, SecYEG and auxiliary proteins SecDF-YajC and YidC.</text>
</comment>
<dbReference type="Pfam" id="PF02355">
    <property type="entry name" value="SecD_SecF_C"/>
    <property type="match status" value="1"/>
</dbReference>
<dbReference type="Pfam" id="PF21760">
    <property type="entry name" value="SecD_1st"/>
    <property type="match status" value="1"/>
</dbReference>
<comment type="function">
    <text evidence="9">Part of the Sec protein translocase complex. Interacts with the SecYEG preprotein conducting channel. SecDF uses the proton motive force (PMF) to complete protein translocation after the ATP-dependent function of SecA.</text>
</comment>
<dbReference type="InterPro" id="IPR048634">
    <property type="entry name" value="SecD_SecF_C"/>
</dbReference>
<dbReference type="NCBIfam" id="TIGR01129">
    <property type="entry name" value="secD"/>
    <property type="match status" value="1"/>
</dbReference>
<feature type="domain" description="SecDF P1 head subdomain" evidence="12">
    <location>
        <begin position="242"/>
        <end position="349"/>
    </location>
</feature>
<keyword evidence="5 9" id="KW-0653">Protein transport</keyword>
<keyword evidence="14" id="KW-1185">Reference proteome</keyword>
<organism evidence="13 14">
    <name type="scientific">Methylocapsa polymorpha</name>
    <dbReference type="NCBI Taxonomy" id="3080828"/>
    <lineage>
        <taxon>Bacteria</taxon>
        <taxon>Pseudomonadati</taxon>
        <taxon>Pseudomonadota</taxon>
        <taxon>Alphaproteobacteria</taxon>
        <taxon>Hyphomicrobiales</taxon>
        <taxon>Beijerinckiaceae</taxon>
        <taxon>Methylocapsa</taxon>
    </lineage>
</organism>
<evidence type="ECO:0000256" key="7">
    <source>
        <dbReference type="ARBA" id="ARBA00023010"/>
    </source>
</evidence>
<dbReference type="Gene3D" id="3.30.1360.200">
    <property type="match status" value="1"/>
</dbReference>
<dbReference type="InterPro" id="IPR055344">
    <property type="entry name" value="SecD_SecF_C_bact"/>
</dbReference>
<evidence type="ECO:0000259" key="10">
    <source>
        <dbReference type="Pfam" id="PF02355"/>
    </source>
</evidence>
<dbReference type="EMBL" id="CP136862">
    <property type="protein sequence ID" value="WOJ89282.1"/>
    <property type="molecule type" value="Genomic_DNA"/>
</dbReference>
<keyword evidence="2 9" id="KW-0813">Transport</keyword>
<feature type="transmembrane region" description="Helical" evidence="9">
    <location>
        <begin position="374"/>
        <end position="392"/>
    </location>
</feature>
<dbReference type="Pfam" id="PF07549">
    <property type="entry name" value="Sec_GG"/>
    <property type="match status" value="1"/>
</dbReference>
<dbReference type="InterPro" id="IPR022813">
    <property type="entry name" value="SecD/SecF_arch_bac"/>
</dbReference>
<dbReference type="RefSeq" id="WP_407338724.1">
    <property type="nucleotide sequence ID" value="NZ_CP136862.1"/>
</dbReference>
<evidence type="ECO:0000256" key="3">
    <source>
        <dbReference type="ARBA" id="ARBA00022475"/>
    </source>
</evidence>
<keyword evidence="7 9" id="KW-0811">Translocation</keyword>
<feature type="domain" description="Protein export membrane protein SecD/SecF C-terminal" evidence="10">
    <location>
        <begin position="350"/>
        <end position="521"/>
    </location>
</feature>
<proteinExistence type="inferred from homology"/>
<gene>
    <name evidence="9 13" type="primary">secD</name>
    <name evidence="13" type="ORF">RZS28_16005</name>
</gene>
<dbReference type="Gene3D" id="1.20.1640.10">
    <property type="entry name" value="Multidrug efflux transporter AcrB transmembrane domain"/>
    <property type="match status" value="1"/>
</dbReference>
<dbReference type="Gene3D" id="3.30.70.3400">
    <property type="match status" value="2"/>
</dbReference>
<accession>A0ABZ0HR84</accession>
<evidence type="ECO:0000256" key="4">
    <source>
        <dbReference type="ARBA" id="ARBA00022692"/>
    </source>
</evidence>
<keyword evidence="8 9" id="KW-0472">Membrane</keyword>
<comment type="subcellular location">
    <subcellularLocation>
        <location evidence="1 9">Cell membrane</location>
        <topology evidence="1 9">Multi-pass membrane protein</topology>
    </subcellularLocation>
</comment>
<dbReference type="HAMAP" id="MF_01463_B">
    <property type="entry name" value="SecD_B"/>
    <property type="match status" value="1"/>
</dbReference>
<keyword evidence="6 9" id="KW-1133">Transmembrane helix</keyword>
<reference evidence="13 14" key="1">
    <citation type="submission" date="2023-10" db="EMBL/GenBank/DDBJ databases">
        <title>Novel methanotroph of the genus Methylocapsa from a subarctic wetland.</title>
        <authorList>
            <person name="Belova S.E."/>
            <person name="Oshkin I.Y."/>
            <person name="Miroshnikov K."/>
            <person name="Dedysh S.N."/>
        </authorList>
    </citation>
    <scope>NUCLEOTIDE SEQUENCE [LARGE SCALE GENOMIC DNA]</scope>
    <source>
        <strain evidence="13 14">RX1</strain>
    </source>
</reference>
<dbReference type="Proteomes" id="UP001626536">
    <property type="component" value="Chromosome"/>
</dbReference>
<dbReference type="Pfam" id="PF22599">
    <property type="entry name" value="SecDF_P1_head"/>
    <property type="match status" value="1"/>
</dbReference>
<dbReference type="InterPro" id="IPR022646">
    <property type="entry name" value="SecD/SecF_CS"/>
</dbReference>
<keyword evidence="3 9" id="KW-1003">Cell membrane</keyword>
<keyword evidence="4 9" id="KW-0812">Transmembrane</keyword>
<comment type="caution">
    <text evidence="9">Lacks conserved residue(s) required for the propagation of feature annotation.</text>
</comment>
<dbReference type="InterPro" id="IPR048631">
    <property type="entry name" value="SecD_1st"/>
</dbReference>
<dbReference type="InterPro" id="IPR005791">
    <property type="entry name" value="SecD"/>
</dbReference>
<dbReference type="PANTHER" id="PTHR30081:SF1">
    <property type="entry name" value="PROTEIN TRANSLOCASE SUBUNIT SECD"/>
    <property type="match status" value="1"/>
</dbReference>
<dbReference type="SUPFAM" id="SSF82866">
    <property type="entry name" value="Multidrug efflux transporter AcrB transmembrane domain"/>
    <property type="match status" value="1"/>
</dbReference>
<evidence type="ECO:0000256" key="9">
    <source>
        <dbReference type="HAMAP-Rule" id="MF_01463"/>
    </source>
</evidence>
<evidence type="ECO:0000313" key="13">
    <source>
        <dbReference type="EMBL" id="WOJ89282.1"/>
    </source>
</evidence>
<dbReference type="InterPro" id="IPR054384">
    <property type="entry name" value="SecDF_P1_head"/>
</dbReference>
<comment type="similarity">
    <text evidence="9">Belongs to the SecD/SecF family. SecD subfamily.</text>
</comment>
<evidence type="ECO:0000259" key="11">
    <source>
        <dbReference type="Pfam" id="PF21760"/>
    </source>
</evidence>
<feature type="transmembrane region" description="Helical" evidence="9">
    <location>
        <begin position="463"/>
        <end position="487"/>
    </location>
</feature>
<feature type="transmembrane region" description="Helical" evidence="9">
    <location>
        <begin position="499"/>
        <end position="522"/>
    </location>
</feature>